<organism evidence="1 2">
    <name type="scientific">Mucilaginibacter pedocola</name>
    <dbReference type="NCBI Taxonomy" id="1792845"/>
    <lineage>
        <taxon>Bacteria</taxon>
        <taxon>Pseudomonadati</taxon>
        <taxon>Bacteroidota</taxon>
        <taxon>Sphingobacteriia</taxon>
        <taxon>Sphingobacteriales</taxon>
        <taxon>Sphingobacteriaceae</taxon>
        <taxon>Mucilaginibacter</taxon>
    </lineage>
</organism>
<dbReference type="Proteomes" id="UP000189739">
    <property type="component" value="Unassembled WGS sequence"/>
</dbReference>
<dbReference type="RefSeq" id="WP_078348685.1">
    <property type="nucleotide sequence ID" value="NZ_MBTF01000013.1"/>
</dbReference>
<dbReference type="OrthoDB" id="799172at2"/>
<proteinExistence type="predicted"/>
<accession>A0A1S9PEH9</accession>
<comment type="caution">
    <text evidence="1">The sequence shown here is derived from an EMBL/GenBank/DDBJ whole genome shotgun (WGS) entry which is preliminary data.</text>
</comment>
<reference evidence="1 2" key="1">
    <citation type="submission" date="2016-07" db="EMBL/GenBank/DDBJ databases">
        <title>Genomic analysis of zinc-resistant bacterium Mucilaginibacter pedocola TBZ30.</title>
        <authorList>
            <person name="Huang J."/>
            <person name="Tang J."/>
        </authorList>
    </citation>
    <scope>NUCLEOTIDE SEQUENCE [LARGE SCALE GENOMIC DNA]</scope>
    <source>
        <strain evidence="1 2">TBZ30</strain>
    </source>
</reference>
<sequence>METITVNGDPHGMTAVWVPKSDLYHDHDSVTLQSADGAHSVVKNIFRVVDGGEDKWELQFE</sequence>
<name>A0A1S9PEH9_9SPHI</name>
<dbReference type="EMBL" id="MBTF01000013">
    <property type="protein sequence ID" value="OOQ59362.1"/>
    <property type="molecule type" value="Genomic_DNA"/>
</dbReference>
<gene>
    <name evidence="1" type="ORF">BC343_28110</name>
</gene>
<evidence type="ECO:0000313" key="1">
    <source>
        <dbReference type="EMBL" id="OOQ59362.1"/>
    </source>
</evidence>
<protein>
    <submittedName>
        <fullName evidence="1">Uncharacterized protein</fullName>
    </submittedName>
</protein>
<dbReference type="AlphaFoldDB" id="A0A1S9PEH9"/>
<evidence type="ECO:0000313" key="2">
    <source>
        <dbReference type="Proteomes" id="UP000189739"/>
    </source>
</evidence>
<keyword evidence="2" id="KW-1185">Reference proteome</keyword>